<dbReference type="AlphaFoldDB" id="A0A9P6IWE6"/>
<gene>
    <name evidence="3" type="ORF">BGZ65_006249</name>
</gene>
<evidence type="ECO:0000256" key="1">
    <source>
        <dbReference type="SAM" id="Coils"/>
    </source>
</evidence>
<dbReference type="EMBL" id="JAAAHW010007125">
    <property type="protein sequence ID" value="KAF9951006.1"/>
    <property type="molecule type" value="Genomic_DNA"/>
</dbReference>
<evidence type="ECO:0000313" key="3">
    <source>
        <dbReference type="EMBL" id="KAF9951006.1"/>
    </source>
</evidence>
<reference evidence="3" key="1">
    <citation type="journal article" date="2020" name="Fungal Divers.">
        <title>Resolving the Mortierellaceae phylogeny through synthesis of multi-gene phylogenetics and phylogenomics.</title>
        <authorList>
            <person name="Vandepol N."/>
            <person name="Liber J."/>
            <person name="Desiro A."/>
            <person name="Na H."/>
            <person name="Kennedy M."/>
            <person name="Barry K."/>
            <person name="Grigoriev I.V."/>
            <person name="Miller A.N."/>
            <person name="O'Donnell K."/>
            <person name="Stajich J.E."/>
            <person name="Bonito G."/>
        </authorList>
    </citation>
    <scope>NUCLEOTIDE SEQUENCE</scope>
    <source>
        <strain evidence="3">MES-2147</strain>
    </source>
</reference>
<organism evidence="3 4">
    <name type="scientific">Modicella reniformis</name>
    <dbReference type="NCBI Taxonomy" id="1440133"/>
    <lineage>
        <taxon>Eukaryota</taxon>
        <taxon>Fungi</taxon>
        <taxon>Fungi incertae sedis</taxon>
        <taxon>Mucoromycota</taxon>
        <taxon>Mortierellomycotina</taxon>
        <taxon>Mortierellomycetes</taxon>
        <taxon>Mortierellales</taxon>
        <taxon>Mortierellaceae</taxon>
        <taxon>Modicella</taxon>
    </lineage>
</organism>
<name>A0A9P6IWE6_9FUNG</name>
<feature type="compositionally biased region" description="Basic and acidic residues" evidence="2">
    <location>
        <begin position="109"/>
        <end position="120"/>
    </location>
</feature>
<feature type="region of interest" description="Disordered" evidence="2">
    <location>
        <begin position="109"/>
        <end position="128"/>
    </location>
</feature>
<protein>
    <submittedName>
        <fullName evidence="3">Uncharacterized protein</fullName>
    </submittedName>
</protein>
<dbReference type="OrthoDB" id="2448945at2759"/>
<keyword evidence="4" id="KW-1185">Reference proteome</keyword>
<feature type="non-terminal residue" evidence="3">
    <location>
        <position position="1"/>
    </location>
</feature>
<accession>A0A9P6IWE6</accession>
<evidence type="ECO:0000256" key="2">
    <source>
        <dbReference type="SAM" id="MobiDB-lite"/>
    </source>
</evidence>
<evidence type="ECO:0000313" key="4">
    <source>
        <dbReference type="Proteomes" id="UP000749646"/>
    </source>
</evidence>
<feature type="coiled-coil region" evidence="1">
    <location>
        <begin position="179"/>
        <end position="232"/>
    </location>
</feature>
<comment type="caution">
    <text evidence="3">The sequence shown here is derived from an EMBL/GenBank/DDBJ whole genome shotgun (WGS) entry which is preliminary data.</text>
</comment>
<keyword evidence="1" id="KW-0175">Coiled coil</keyword>
<proteinExistence type="predicted"/>
<dbReference type="Proteomes" id="UP000749646">
    <property type="component" value="Unassembled WGS sequence"/>
</dbReference>
<sequence>MNNDSDKQPTQAFRDPSTLKVSNIQTVMDPKTGRSIILWRHIQAAFEKAKAIWNGDSLVSFMIDENLEEVIPWRIAYHPGVVLDVVMDTTEQIISTGEAVCLSQIHSAGKEASKDRDDRSNQTVTTPAIADNTTNQSLIIYSKTIPEVSQSSSMLTHNSLHNNSLQTIMSGQFIIKQSIDQHFDRLQIEMDKNKQLQEQVQELQQHTSQELLKKQEEMLQMQQQALDRLANIQSSVQAVLTQTYELHEYPIPRLFIVLPKTVGLREKFKNLLSDQFR</sequence>